<accession>A0ABT2CNH0</accession>
<dbReference type="EMBL" id="JANUGQ010000028">
    <property type="protein sequence ID" value="MCS0638964.1"/>
    <property type="molecule type" value="Genomic_DNA"/>
</dbReference>
<dbReference type="InterPro" id="IPR000415">
    <property type="entry name" value="Nitroreductase-like"/>
</dbReference>
<keyword evidence="3" id="KW-1185">Reference proteome</keyword>
<dbReference type="Proteomes" id="UP001431313">
    <property type="component" value="Unassembled WGS sequence"/>
</dbReference>
<dbReference type="InterPro" id="IPR029479">
    <property type="entry name" value="Nitroreductase"/>
</dbReference>
<feature type="domain" description="Nitroreductase" evidence="1">
    <location>
        <begin position="11"/>
        <end position="92"/>
    </location>
</feature>
<protein>
    <submittedName>
        <fullName evidence="2">Nitroreductase family protein</fullName>
    </submittedName>
</protein>
<organism evidence="2 3">
    <name type="scientific">Streptomyces pyxinae</name>
    <dbReference type="NCBI Taxonomy" id="2970734"/>
    <lineage>
        <taxon>Bacteria</taxon>
        <taxon>Bacillati</taxon>
        <taxon>Actinomycetota</taxon>
        <taxon>Actinomycetes</taxon>
        <taxon>Kitasatosporales</taxon>
        <taxon>Streptomycetaceae</taxon>
        <taxon>Streptomyces</taxon>
    </lineage>
</organism>
<comment type="caution">
    <text evidence="2">The sequence shown here is derived from an EMBL/GenBank/DDBJ whole genome shotgun (WGS) entry which is preliminary data.</text>
</comment>
<name>A0ABT2CNH0_9ACTN</name>
<evidence type="ECO:0000259" key="1">
    <source>
        <dbReference type="Pfam" id="PF00881"/>
    </source>
</evidence>
<sequence length="105" mass="11220">MLCDRTPAVNTAKAPAVVFLGVDRLAGDRWFGARGYRVLHQEAGIVAQRISVLAAAAGVSARITNGYDDGLVRQLIGAGPAYVPVFALVLGRRRATAQYEPPLTW</sequence>
<dbReference type="SUPFAM" id="SSF55469">
    <property type="entry name" value="FMN-dependent nitroreductase-like"/>
    <property type="match status" value="1"/>
</dbReference>
<gene>
    <name evidence="2" type="ORF">NX801_25615</name>
</gene>
<dbReference type="Pfam" id="PF00881">
    <property type="entry name" value="Nitroreductase"/>
    <property type="match status" value="1"/>
</dbReference>
<dbReference type="Gene3D" id="3.40.109.10">
    <property type="entry name" value="NADH Oxidase"/>
    <property type="match status" value="1"/>
</dbReference>
<reference evidence="2" key="1">
    <citation type="submission" date="2022-08" db="EMBL/GenBank/DDBJ databases">
        <authorList>
            <person name="Somphong A."/>
            <person name="Phongsopitanun W."/>
        </authorList>
    </citation>
    <scope>NUCLEOTIDE SEQUENCE</scope>
    <source>
        <strain evidence="2">LP05-1</strain>
    </source>
</reference>
<proteinExistence type="predicted"/>
<evidence type="ECO:0000313" key="2">
    <source>
        <dbReference type="EMBL" id="MCS0638964.1"/>
    </source>
</evidence>
<evidence type="ECO:0000313" key="3">
    <source>
        <dbReference type="Proteomes" id="UP001431313"/>
    </source>
</evidence>